<feature type="compositionally biased region" description="Basic and acidic residues" evidence="1">
    <location>
        <begin position="172"/>
        <end position="192"/>
    </location>
</feature>
<comment type="caution">
    <text evidence="2">The sequence shown here is derived from an EMBL/GenBank/DDBJ whole genome shotgun (WGS) entry which is preliminary data.</text>
</comment>
<feature type="region of interest" description="Disordered" evidence="1">
    <location>
        <begin position="168"/>
        <end position="224"/>
    </location>
</feature>
<evidence type="ECO:0000313" key="3">
    <source>
        <dbReference type="Proteomes" id="UP000460221"/>
    </source>
</evidence>
<dbReference type="InterPro" id="IPR036390">
    <property type="entry name" value="WH_DNA-bd_sf"/>
</dbReference>
<name>A0A7K1FMI8_9ACTN</name>
<accession>A0A7K1FMI8</accession>
<dbReference type="Gene3D" id="1.10.10.10">
    <property type="entry name" value="Winged helix-like DNA-binding domain superfamily/Winged helix DNA-binding domain"/>
    <property type="match status" value="1"/>
</dbReference>
<gene>
    <name evidence="2" type="ORF">GIS00_15440</name>
</gene>
<evidence type="ECO:0000256" key="1">
    <source>
        <dbReference type="SAM" id="MobiDB-lite"/>
    </source>
</evidence>
<dbReference type="AlphaFoldDB" id="A0A7K1FMI8"/>
<evidence type="ECO:0000313" key="2">
    <source>
        <dbReference type="EMBL" id="MTD15336.1"/>
    </source>
</evidence>
<proteinExistence type="predicted"/>
<protein>
    <submittedName>
        <fullName evidence="2">Helix-turn-helix domain-containing protein</fullName>
    </submittedName>
</protein>
<organism evidence="2 3">
    <name type="scientific">Nakamurella alba</name>
    <dbReference type="NCBI Taxonomy" id="2665158"/>
    <lineage>
        <taxon>Bacteria</taxon>
        <taxon>Bacillati</taxon>
        <taxon>Actinomycetota</taxon>
        <taxon>Actinomycetes</taxon>
        <taxon>Nakamurellales</taxon>
        <taxon>Nakamurellaceae</taxon>
        <taxon>Nakamurella</taxon>
    </lineage>
</organism>
<sequence length="224" mass="23433">MTDKELEHRLTALERRVSDLEAGTVASEDADDFWALHGLEQRVDPRDEGTVLFTGVVRPAPGERYVWQQGVPAGSGFDHPERAASVLSALGHPVRLALLQAALAGHRSTGVLAETPGLATTGQLHHHLRILVAAGWLETAIRGHYSVPATRVVPLLVVLAAAAGAPAPVGADNREADPGDGHVPEAGPRENRPGLIGNHENRPGANRPGGPGPGSDATAEERLG</sequence>
<dbReference type="Proteomes" id="UP000460221">
    <property type="component" value="Unassembled WGS sequence"/>
</dbReference>
<keyword evidence="3" id="KW-1185">Reference proteome</keyword>
<dbReference type="InterPro" id="IPR036388">
    <property type="entry name" value="WH-like_DNA-bd_sf"/>
</dbReference>
<dbReference type="EMBL" id="WLYK01000006">
    <property type="protein sequence ID" value="MTD15336.1"/>
    <property type="molecule type" value="Genomic_DNA"/>
</dbReference>
<reference evidence="2 3" key="1">
    <citation type="submission" date="2019-11" db="EMBL/GenBank/DDBJ databases">
        <authorList>
            <person name="Jiang L.-Q."/>
        </authorList>
    </citation>
    <scope>NUCLEOTIDE SEQUENCE [LARGE SCALE GENOMIC DNA]</scope>
    <source>
        <strain evidence="2 3">YIM 132087</strain>
    </source>
</reference>
<dbReference type="SUPFAM" id="SSF46785">
    <property type="entry name" value="Winged helix' DNA-binding domain"/>
    <property type="match status" value="1"/>
</dbReference>